<feature type="signal peptide" evidence="1">
    <location>
        <begin position="1"/>
        <end position="18"/>
    </location>
</feature>
<accession>A0ABR3D1E8</accession>
<organism evidence="2 3">
    <name type="scientific">Neurospora intermedia</name>
    <dbReference type="NCBI Taxonomy" id="5142"/>
    <lineage>
        <taxon>Eukaryota</taxon>
        <taxon>Fungi</taxon>
        <taxon>Dikarya</taxon>
        <taxon>Ascomycota</taxon>
        <taxon>Pezizomycotina</taxon>
        <taxon>Sordariomycetes</taxon>
        <taxon>Sordariomycetidae</taxon>
        <taxon>Sordariales</taxon>
        <taxon>Sordariaceae</taxon>
        <taxon>Neurospora</taxon>
    </lineage>
</organism>
<protein>
    <submittedName>
        <fullName evidence="2">Uncharacterized protein</fullName>
    </submittedName>
</protein>
<evidence type="ECO:0000313" key="3">
    <source>
        <dbReference type="Proteomes" id="UP001451303"/>
    </source>
</evidence>
<dbReference type="Proteomes" id="UP001451303">
    <property type="component" value="Unassembled WGS sequence"/>
</dbReference>
<dbReference type="EMBL" id="JAVLET010000012">
    <property type="protein sequence ID" value="KAL0466494.1"/>
    <property type="molecule type" value="Genomic_DNA"/>
</dbReference>
<name>A0ABR3D1E8_NEUIN</name>
<gene>
    <name evidence="2" type="ORF">QR685DRAFT_535216</name>
</gene>
<keyword evidence="1" id="KW-0732">Signal</keyword>
<reference evidence="2 3" key="1">
    <citation type="submission" date="2023-09" db="EMBL/GenBank/DDBJ databases">
        <title>Multi-omics analysis of a traditional fermented food reveals byproduct-associated fungal strains for waste-to-food upcycling.</title>
        <authorList>
            <consortium name="Lawrence Berkeley National Laboratory"/>
            <person name="Rekdal V.M."/>
            <person name="Villalobos-Escobedo J.M."/>
            <person name="Rodriguez-Valeron N."/>
            <person name="Garcia M.O."/>
            <person name="Vasquez D.P."/>
            <person name="Damayanti I."/>
            <person name="Sorensen P.M."/>
            <person name="Baidoo E.E."/>
            <person name="De Carvalho A.C."/>
            <person name="Riley R."/>
            <person name="Lipzen A."/>
            <person name="He G."/>
            <person name="Yan M."/>
            <person name="Haridas S."/>
            <person name="Daum C."/>
            <person name="Yoshinaga Y."/>
            <person name="Ng V."/>
            <person name="Grigoriev I.V."/>
            <person name="Munk R."/>
            <person name="Nuraida L."/>
            <person name="Wijaya C.H."/>
            <person name="Morales P.-C."/>
            <person name="Keasling J.D."/>
        </authorList>
    </citation>
    <scope>NUCLEOTIDE SEQUENCE [LARGE SCALE GENOMIC DNA]</scope>
    <source>
        <strain evidence="2 3">FGSC 2613</strain>
    </source>
</reference>
<comment type="caution">
    <text evidence="2">The sequence shown here is derived from an EMBL/GenBank/DDBJ whole genome shotgun (WGS) entry which is preliminary data.</text>
</comment>
<proteinExistence type="predicted"/>
<keyword evidence="3" id="KW-1185">Reference proteome</keyword>
<evidence type="ECO:0000313" key="2">
    <source>
        <dbReference type="EMBL" id="KAL0466494.1"/>
    </source>
</evidence>
<feature type="chain" id="PRO_5045201646" evidence="1">
    <location>
        <begin position="19"/>
        <end position="52"/>
    </location>
</feature>
<evidence type="ECO:0000256" key="1">
    <source>
        <dbReference type="SAM" id="SignalP"/>
    </source>
</evidence>
<sequence>MYFPLLLLFSVLCQEIFARAPTNPLLWSRQPCSIIDMPYHSGMRGRNGIYWG</sequence>